<name>A0A1E5IMB4_ENDTX</name>
<evidence type="ECO:0000313" key="2">
    <source>
        <dbReference type="EMBL" id="OEG71619.1"/>
    </source>
</evidence>
<evidence type="ECO:0000256" key="1">
    <source>
        <dbReference type="SAM" id="Phobius"/>
    </source>
</evidence>
<dbReference type="EMBL" id="LNVX01000141">
    <property type="protein sequence ID" value="OEG71619.1"/>
    <property type="molecule type" value="Genomic_DNA"/>
</dbReference>
<keyword evidence="3" id="KW-1185">Reference proteome</keyword>
<reference evidence="2 3" key="1">
    <citation type="submission" date="2015-11" db="EMBL/GenBank/DDBJ databases">
        <title>Evidence for parallel genomic evolution in an endosymbiosis of termite gut flagellates.</title>
        <authorList>
            <person name="Zheng H."/>
        </authorList>
    </citation>
    <scope>NUCLEOTIDE SEQUENCE [LARGE SCALE GENOMIC DNA]</scope>
    <source>
        <strain evidence="2 3">CET450</strain>
    </source>
</reference>
<feature type="transmembrane region" description="Helical" evidence="1">
    <location>
        <begin position="37"/>
        <end position="59"/>
    </location>
</feature>
<gene>
    <name evidence="2" type="ORF">ATZ36_13665</name>
</gene>
<dbReference type="AlphaFoldDB" id="A0A1E5IMB4"/>
<keyword evidence="1" id="KW-1133">Transmembrane helix</keyword>
<protein>
    <submittedName>
        <fullName evidence="2">Uncharacterized protein</fullName>
    </submittedName>
</protein>
<proteinExistence type="predicted"/>
<keyword evidence="1" id="KW-0812">Transmembrane</keyword>
<keyword evidence="1" id="KW-0472">Membrane</keyword>
<evidence type="ECO:0000313" key="3">
    <source>
        <dbReference type="Proteomes" id="UP000095237"/>
    </source>
</evidence>
<comment type="caution">
    <text evidence="2">The sequence shown here is derived from an EMBL/GenBank/DDBJ whole genome shotgun (WGS) entry which is preliminary data.</text>
</comment>
<dbReference type="Proteomes" id="UP000095237">
    <property type="component" value="Unassembled WGS sequence"/>
</dbReference>
<accession>A0A1E5IMB4</accession>
<sequence>MGSLKMKKLIAICIIFGCLLMPLKGYGANSAGIWVGTLVGTVVVSCIIGVITSLSANFIKTADNEADWANKAWEFHCNNAQQANGQAFTKYQGYLSVIANFLTKYPFHKNFRNDLKSVFEMSQDDSRLTLSEKQEIVDKFANNYKFLLPEKQAVLK</sequence>
<organism evidence="2 3">
    <name type="scientific">Endomicrobium trichonymphae</name>
    <dbReference type="NCBI Taxonomy" id="1408204"/>
    <lineage>
        <taxon>Bacteria</taxon>
        <taxon>Pseudomonadati</taxon>
        <taxon>Elusimicrobiota</taxon>
        <taxon>Endomicrobiia</taxon>
        <taxon>Endomicrobiales</taxon>
        <taxon>Endomicrobiaceae</taxon>
        <taxon>Candidatus Endomicrobiellum</taxon>
    </lineage>
</organism>